<dbReference type="PROSITE" id="PS50030">
    <property type="entry name" value="UBA"/>
    <property type="match status" value="1"/>
</dbReference>
<gene>
    <name evidence="5" type="ORF">SCF082_LOCUS29738</name>
</gene>
<feature type="compositionally biased region" description="Basic and acidic residues" evidence="2">
    <location>
        <begin position="161"/>
        <end position="171"/>
    </location>
</feature>
<evidence type="ECO:0000313" key="5">
    <source>
        <dbReference type="EMBL" id="CAK9054882.1"/>
    </source>
</evidence>
<evidence type="ECO:0000256" key="2">
    <source>
        <dbReference type="SAM" id="MobiDB-lite"/>
    </source>
</evidence>
<keyword evidence="1" id="KW-0175">Coiled coil</keyword>
<keyword evidence="3" id="KW-0472">Membrane</keyword>
<feature type="transmembrane region" description="Helical" evidence="3">
    <location>
        <begin position="599"/>
        <end position="620"/>
    </location>
</feature>
<proteinExistence type="predicted"/>
<accession>A0ABP0MTR2</accession>
<dbReference type="SUPFAM" id="SSF46934">
    <property type="entry name" value="UBA-like"/>
    <property type="match status" value="1"/>
</dbReference>
<evidence type="ECO:0000259" key="4">
    <source>
        <dbReference type="PROSITE" id="PS50030"/>
    </source>
</evidence>
<feature type="compositionally biased region" description="Basic and acidic residues" evidence="2">
    <location>
        <begin position="126"/>
        <end position="136"/>
    </location>
</feature>
<dbReference type="EMBL" id="CAXAMM010024213">
    <property type="protein sequence ID" value="CAK9054882.1"/>
    <property type="molecule type" value="Genomic_DNA"/>
</dbReference>
<feature type="compositionally biased region" description="Low complexity" evidence="2">
    <location>
        <begin position="141"/>
        <end position="159"/>
    </location>
</feature>
<dbReference type="SMART" id="SM00165">
    <property type="entry name" value="UBA"/>
    <property type="match status" value="1"/>
</dbReference>
<dbReference type="CDD" id="cd14270">
    <property type="entry name" value="UBA"/>
    <property type="match status" value="1"/>
</dbReference>
<reference evidence="5 6" key="1">
    <citation type="submission" date="2024-02" db="EMBL/GenBank/DDBJ databases">
        <authorList>
            <person name="Chen Y."/>
            <person name="Shah S."/>
            <person name="Dougan E. K."/>
            <person name="Thang M."/>
            <person name="Chan C."/>
        </authorList>
    </citation>
    <scope>NUCLEOTIDE SEQUENCE [LARGE SCALE GENOMIC DNA]</scope>
</reference>
<evidence type="ECO:0000256" key="1">
    <source>
        <dbReference type="SAM" id="Coils"/>
    </source>
</evidence>
<dbReference type="Gene3D" id="1.10.8.10">
    <property type="entry name" value="DNA helicase RuvA subunit, C-terminal domain"/>
    <property type="match status" value="1"/>
</dbReference>
<feature type="coiled-coil region" evidence="1">
    <location>
        <begin position="621"/>
        <end position="655"/>
    </location>
</feature>
<protein>
    <submittedName>
        <fullName evidence="5">UBA domain-containing protein</fullName>
    </submittedName>
</protein>
<dbReference type="InterPro" id="IPR009060">
    <property type="entry name" value="UBA-like_sf"/>
</dbReference>
<feature type="domain" description="UBA" evidence="4">
    <location>
        <begin position="67"/>
        <end position="109"/>
    </location>
</feature>
<name>A0ABP0MTR2_9DINO</name>
<dbReference type="Proteomes" id="UP001642464">
    <property type="component" value="Unassembled WGS sequence"/>
</dbReference>
<keyword evidence="3" id="KW-1133">Transmembrane helix</keyword>
<comment type="caution">
    <text evidence="5">The sequence shown here is derived from an EMBL/GenBank/DDBJ whole genome shotgun (WGS) entry which is preliminary data.</text>
</comment>
<evidence type="ECO:0000313" key="6">
    <source>
        <dbReference type="Proteomes" id="UP001642464"/>
    </source>
</evidence>
<keyword evidence="6" id="KW-1185">Reference proteome</keyword>
<feature type="region of interest" description="Disordered" evidence="2">
    <location>
        <begin position="119"/>
        <end position="173"/>
    </location>
</feature>
<dbReference type="Pfam" id="PF00627">
    <property type="entry name" value="UBA"/>
    <property type="match status" value="1"/>
</dbReference>
<feature type="region of interest" description="Disordered" evidence="2">
    <location>
        <begin position="26"/>
        <end position="64"/>
    </location>
</feature>
<feature type="transmembrane region" description="Helical" evidence="3">
    <location>
        <begin position="559"/>
        <end position="587"/>
    </location>
</feature>
<keyword evidence="3" id="KW-0812">Transmembrane</keyword>
<sequence>MSSGTCFVRNAAQASLVNVIRSRPCDPNNPRKVRPAISSLSRSQWKMAPAQRSKPGSAGAWKGPGISNDAVAGHVAHLKDMGFCESKARKALAECVWDVNRAIDLLVSRGAESLAPLPKSVVDSSETARNKSRDDNSTTASSVSTPRLRSLTSLTTVESQAAEHVESKEDGQETSGRFKVIRRVCQDASGQEDTLLAAQAGDFLRVWPHTQTDLGWIYAEDPMDASRAGWLPSLALEDEQDGHAWILVQKTMPAVHESQLNVEEGEVLKVNLSSRTPEGWAYAEKVTPSGKTDTVQSCEVLPGCRQTVGTIACTVETPLLPARKRCDRGLATGCVKEILSLVFITPCIWYILTIIGQYDDRLQAKQRAAKVEKENLARSYNDLLSDMDGLLSKSAESSAGLAERTFESKRRDFQRFLERVKERYKVFAGTKDAEQVLRQFKRFCSNWLKVFEEPWTIECSIDPIHYPKKVINEKEPGRCDWVESEEQISETCAVVAVRKNKNEFRRMTEKERASRLCGSLEGKEEVDQVDWGRHRFKLAVSIFVDILKFLPTKQRQEEAAFVAVLGWARLLIGVFIGAALFACLRGCSALQRRLRRSSTFLILSTTDLLAAEICLIVMLMRFEELDIIQQLEREVKELARQNEQVEKQREKMTEFWSNAQQLTELWLYRTVPRLDLYKEVHNQLEDCSKEDLLTHMAGANQQLEDGDRGKNSAPRGAWPCPRCGPFEQHRSGRRVVSCTLQST</sequence>
<organism evidence="5 6">
    <name type="scientific">Durusdinium trenchii</name>
    <dbReference type="NCBI Taxonomy" id="1381693"/>
    <lineage>
        <taxon>Eukaryota</taxon>
        <taxon>Sar</taxon>
        <taxon>Alveolata</taxon>
        <taxon>Dinophyceae</taxon>
        <taxon>Suessiales</taxon>
        <taxon>Symbiodiniaceae</taxon>
        <taxon>Durusdinium</taxon>
    </lineage>
</organism>
<evidence type="ECO:0000256" key="3">
    <source>
        <dbReference type="SAM" id="Phobius"/>
    </source>
</evidence>
<dbReference type="InterPro" id="IPR015940">
    <property type="entry name" value="UBA"/>
</dbReference>